<evidence type="ECO:0000313" key="3">
    <source>
        <dbReference type="Proteomes" id="UP001431449"/>
    </source>
</evidence>
<protein>
    <recommendedName>
        <fullName evidence="4">Outer membrane lipoprotein-sorting protein</fullName>
    </recommendedName>
</protein>
<keyword evidence="3" id="KW-1185">Reference proteome</keyword>
<gene>
    <name evidence="2" type="ORF">M0G41_10405</name>
</gene>
<keyword evidence="1" id="KW-0732">Signal</keyword>
<name>A0ABT0GHR1_9GAMM</name>
<sequence length="191" mass="21028">MHKHARRLGLGIALLGASALVAASDRDELVDAFEKAMDKGRYSARIDTQVNGRPYGTEMQVIFPDRYHLRTPDTEMVILPQGTWMNAGGQWMKMPINMSQQIASYSREAMKRGMASVSDVVQQGSETINGCESDLYRYRASGEFMGVKDSTQAVAAICRDSGLPVRVVSTGSQSVTIHYDFESEVSIEAPN</sequence>
<feature type="chain" id="PRO_5045523518" description="Outer membrane lipoprotein-sorting protein" evidence="1">
    <location>
        <begin position="24"/>
        <end position="191"/>
    </location>
</feature>
<comment type="caution">
    <text evidence="2">The sequence shown here is derived from an EMBL/GenBank/DDBJ whole genome shotgun (WGS) entry which is preliminary data.</text>
</comment>
<evidence type="ECO:0000313" key="2">
    <source>
        <dbReference type="EMBL" id="MCK7594084.1"/>
    </source>
</evidence>
<feature type="signal peptide" evidence="1">
    <location>
        <begin position="1"/>
        <end position="23"/>
    </location>
</feature>
<evidence type="ECO:0000256" key="1">
    <source>
        <dbReference type="SAM" id="SignalP"/>
    </source>
</evidence>
<evidence type="ECO:0008006" key="4">
    <source>
        <dbReference type="Google" id="ProtNLM"/>
    </source>
</evidence>
<accession>A0ABT0GHR1</accession>
<reference evidence="2" key="1">
    <citation type="submission" date="2022-04" db="EMBL/GenBank/DDBJ databases">
        <title>Lysobacter sp. CAU 1642 isolated from sea sand.</title>
        <authorList>
            <person name="Kim W."/>
        </authorList>
    </citation>
    <scope>NUCLEOTIDE SEQUENCE</scope>
    <source>
        <strain evidence="2">CAU 1642</strain>
    </source>
</reference>
<organism evidence="2 3">
    <name type="scientific">Pseudomarimonas salicorniae</name>
    <dbReference type="NCBI Taxonomy" id="2933270"/>
    <lineage>
        <taxon>Bacteria</taxon>
        <taxon>Pseudomonadati</taxon>
        <taxon>Pseudomonadota</taxon>
        <taxon>Gammaproteobacteria</taxon>
        <taxon>Lysobacterales</taxon>
        <taxon>Lysobacteraceae</taxon>
        <taxon>Pseudomarimonas</taxon>
    </lineage>
</organism>
<dbReference type="Proteomes" id="UP001431449">
    <property type="component" value="Unassembled WGS sequence"/>
</dbReference>
<proteinExistence type="predicted"/>
<dbReference type="Gene3D" id="2.50.20.20">
    <property type="match status" value="1"/>
</dbReference>
<dbReference type="RefSeq" id="WP_248209041.1">
    <property type="nucleotide sequence ID" value="NZ_JALNMH010000008.1"/>
</dbReference>
<dbReference type="EMBL" id="JALNMH010000008">
    <property type="protein sequence ID" value="MCK7594084.1"/>
    <property type="molecule type" value="Genomic_DNA"/>
</dbReference>